<evidence type="ECO:0008006" key="4">
    <source>
        <dbReference type="Google" id="ProtNLM"/>
    </source>
</evidence>
<accession>A0ABU0TA06</accession>
<comment type="caution">
    <text evidence="2">The sequence shown here is derived from an EMBL/GenBank/DDBJ whole genome shotgun (WGS) entry which is preliminary data.</text>
</comment>
<gene>
    <name evidence="2" type="ORF">QF035_010226</name>
</gene>
<organism evidence="2 3">
    <name type="scientific">Streptomyces umbrinus</name>
    <dbReference type="NCBI Taxonomy" id="67370"/>
    <lineage>
        <taxon>Bacteria</taxon>
        <taxon>Bacillati</taxon>
        <taxon>Actinomycetota</taxon>
        <taxon>Actinomycetes</taxon>
        <taxon>Kitasatosporales</taxon>
        <taxon>Streptomycetaceae</taxon>
        <taxon>Streptomyces</taxon>
        <taxon>Streptomyces phaeochromogenes group</taxon>
    </lineage>
</organism>
<name>A0ABU0TA06_9ACTN</name>
<feature type="region of interest" description="Disordered" evidence="1">
    <location>
        <begin position="25"/>
        <end position="45"/>
    </location>
</feature>
<sequence>MRLERATVEDSRWMQDALDRISRAYGSRVERNPDNTLTARPYQGP</sequence>
<dbReference type="EMBL" id="JAUSZI010000002">
    <property type="protein sequence ID" value="MDQ1032644.1"/>
    <property type="molecule type" value="Genomic_DNA"/>
</dbReference>
<keyword evidence="3" id="KW-1185">Reference proteome</keyword>
<reference evidence="2 3" key="1">
    <citation type="submission" date="2023-07" db="EMBL/GenBank/DDBJ databases">
        <title>Comparative genomics of wheat-associated soil bacteria to identify genetic determinants of phenazine resistance.</title>
        <authorList>
            <person name="Mouncey N."/>
        </authorList>
    </citation>
    <scope>NUCLEOTIDE SEQUENCE [LARGE SCALE GENOMIC DNA]</scope>
    <source>
        <strain evidence="2 3">V2I4</strain>
    </source>
</reference>
<evidence type="ECO:0000256" key="1">
    <source>
        <dbReference type="SAM" id="MobiDB-lite"/>
    </source>
</evidence>
<protein>
    <recommendedName>
        <fullName evidence="4">GNAT family N-acetyltransferase</fullName>
    </recommendedName>
</protein>
<dbReference type="Proteomes" id="UP001230328">
    <property type="component" value="Unassembled WGS sequence"/>
</dbReference>
<evidence type="ECO:0000313" key="2">
    <source>
        <dbReference type="EMBL" id="MDQ1032644.1"/>
    </source>
</evidence>
<evidence type="ECO:0000313" key="3">
    <source>
        <dbReference type="Proteomes" id="UP001230328"/>
    </source>
</evidence>
<proteinExistence type="predicted"/>